<dbReference type="Proteomes" id="UP001205105">
    <property type="component" value="Unassembled WGS sequence"/>
</dbReference>
<sequence>MPKKLKPGDKWFSRPGSRCSLCDAGLVDVVAAEQHWAGACSGLQAQGASGKTEELQCFAAEDETQVFRLHFLARPAATFGDLDAELRRLWLECCGHCSQFAVLRNPEPNIIPQDPVGGVFCFGEEPQELCIISSWEPEYGDHEWRSQDHERLSARLAQPRFIASHSYDFGTTTTTLIIAGPKITVPAAAAARLFAGGKRLALVARNERPQIPCCECGKPAQLVRNEGQNFSDKRYADFWCSRACARRSDDAECVDRLFNSPRSGVCGYRGPLDGEEGEEAGEDVEEEEEEGSSEEKSSSSEEEGSSEEDGSSDEDSSEEEDSGSGSEEEEEEQPAVGRRGRGMAASGRAKPAAKRGVKPAAGKAAGKAAGASKAAAGRLAAGKPAAAKKAAVGKKAAAKPAAGKKAAAKQAAGNKAAAKPAAAKARAAGGKRKPTAAAANPRSKRAAK</sequence>
<reference evidence="2" key="1">
    <citation type="submission" date="2020-11" db="EMBL/GenBank/DDBJ databases">
        <title>Chlorella ohadii genome sequencing and assembly.</title>
        <authorList>
            <person name="Murik O."/>
            <person name="Treves H."/>
            <person name="Kedem I."/>
            <person name="Shotland Y."/>
            <person name="Kaplan A."/>
        </authorList>
    </citation>
    <scope>NUCLEOTIDE SEQUENCE</scope>
    <source>
        <strain evidence="2">1</strain>
    </source>
</reference>
<keyword evidence="3" id="KW-1185">Reference proteome</keyword>
<protein>
    <submittedName>
        <fullName evidence="2">Uncharacterized protein</fullName>
    </submittedName>
</protein>
<dbReference type="EMBL" id="JADXDR010000162">
    <property type="protein sequence ID" value="KAI7837141.1"/>
    <property type="molecule type" value="Genomic_DNA"/>
</dbReference>
<gene>
    <name evidence="2" type="ORF">COHA_009018</name>
</gene>
<evidence type="ECO:0000313" key="2">
    <source>
        <dbReference type="EMBL" id="KAI7837141.1"/>
    </source>
</evidence>
<accession>A0AAD5GY88</accession>
<evidence type="ECO:0000256" key="1">
    <source>
        <dbReference type="SAM" id="MobiDB-lite"/>
    </source>
</evidence>
<feature type="compositionally biased region" description="Low complexity" evidence="1">
    <location>
        <begin position="358"/>
        <end position="428"/>
    </location>
</feature>
<feature type="region of interest" description="Disordered" evidence="1">
    <location>
        <begin position="265"/>
        <end position="448"/>
    </location>
</feature>
<feature type="compositionally biased region" description="Acidic residues" evidence="1">
    <location>
        <begin position="273"/>
        <end position="292"/>
    </location>
</feature>
<name>A0AAD5GY88_9CHLO</name>
<proteinExistence type="predicted"/>
<comment type="caution">
    <text evidence="2">The sequence shown here is derived from an EMBL/GenBank/DDBJ whole genome shotgun (WGS) entry which is preliminary data.</text>
</comment>
<dbReference type="AlphaFoldDB" id="A0AAD5GY88"/>
<feature type="compositionally biased region" description="Acidic residues" evidence="1">
    <location>
        <begin position="300"/>
        <end position="333"/>
    </location>
</feature>
<organism evidence="2 3">
    <name type="scientific">Chlorella ohadii</name>
    <dbReference type="NCBI Taxonomy" id="2649997"/>
    <lineage>
        <taxon>Eukaryota</taxon>
        <taxon>Viridiplantae</taxon>
        <taxon>Chlorophyta</taxon>
        <taxon>core chlorophytes</taxon>
        <taxon>Trebouxiophyceae</taxon>
        <taxon>Chlorellales</taxon>
        <taxon>Chlorellaceae</taxon>
        <taxon>Chlorella clade</taxon>
        <taxon>Chlorella</taxon>
    </lineage>
</organism>
<evidence type="ECO:0000313" key="3">
    <source>
        <dbReference type="Proteomes" id="UP001205105"/>
    </source>
</evidence>